<dbReference type="Proteomes" id="UP000094236">
    <property type="component" value="Unassembled WGS sequence"/>
</dbReference>
<dbReference type="AlphaFoldDB" id="A0A1E4TW74"/>
<organism evidence="1 2">
    <name type="scientific">Pachysolen tannophilus NRRL Y-2460</name>
    <dbReference type="NCBI Taxonomy" id="669874"/>
    <lineage>
        <taxon>Eukaryota</taxon>
        <taxon>Fungi</taxon>
        <taxon>Dikarya</taxon>
        <taxon>Ascomycota</taxon>
        <taxon>Saccharomycotina</taxon>
        <taxon>Pichiomycetes</taxon>
        <taxon>Pachysolenaceae</taxon>
        <taxon>Pachysolen</taxon>
    </lineage>
</organism>
<evidence type="ECO:0000313" key="1">
    <source>
        <dbReference type="EMBL" id="ODV95986.1"/>
    </source>
</evidence>
<reference evidence="2" key="1">
    <citation type="submission" date="2016-05" db="EMBL/GenBank/DDBJ databases">
        <title>Comparative genomics of biotechnologically important yeasts.</title>
        <authorList>
            <consortium name="DOE Joint Genome Institute"/>
            <person name="Riley R."/>
            <person name="Haridas S."/>
            <person name="Wolfe K.H."/>
            <person name="Lopes M.R."/>
            <person name="Hittinger C.T."/>
            <person name="Goker M."/>
            <person name="Salamov A."/>
            <person name="Wisecaver J."/>
            <person name="Long T.M."/>
            <person name="Aerts A.L."/>
            <person name="Barry K."/>
            <person name="Choi C."/>
            <person name="Clum A."/>
            <person name="Coughlan A.Y."/>
            <person name="Deshpande S."/>
            <person name="Douglass A.P."/>
            <person name="Hanson S.J."/>
            <person name="Klenk H.-P."/>
            <person name="Labutti K."/>
            <person name="Lapidus A."/>
            <person name="Lindquist E."/>
            <person name="Lipzen A."/>
            <person name="Meier-Kolthoff J.P."/>
            <person name="Ohm R.A."/>
            <person name="Otillar R.P."/>
            <person name="Pangilinan J."/>
            <person name="Peng Y."/>
            <person name="Rokas A."/>
            <person name="Rosa C.A."/>
            <person name="Scheuner C."/>
            <person name="Sibirny A.A."/>
            <person name="Slot J.C."/>
            <person name="Stielow J.B."/>
            <person name="Sun H."/>
            <person name="Kurtzman C.P."/>
            <person name="Blackwell M."/>
            <person name="Grigoriev I.V."/>
            <person name="Jeffries T.W."/>
        </authorList>
    </citation>
    <scope>NUCLEOTIDE SEQUENCE [LARGE SCALE GENOMIC DNA]</scope>
    <source>
        <strain evidence="2">NRRL Y-2460</strain>
    </source>
</reference>
<name>A0A1E4TW74_PACTA</name>
<dbReference type="EMBL" id="KV454013">
    <property type="protein sequence ID" value="ODV95986.1"/>
    <property type="molecule type" value="Genomic_DNA"/>
</dbReference>
<gene>
    <name evidence="1" type="ORF">PACTADRAFT_49409</name>
</gene>
<keyword evidence="2" id="KW-1185">Reference proteome</keyword>
<evidence type="ECO:0000313" key="2">
    <source>
        <dbReference type="Proteomes" id="UP000094236"/>
    </source>
</evidence>
<sequence length="128" mass="14626">MLSTITSRATLSFLSSAVAPMSWVAVRKFSALPVLYFEYEPKAEAQAIDSSSFARKPEVDPPVKYTSFVQYRLKASQHDPLLQKTRRHPVKVSGEDDESDFYSITNKFRKIARSIEYNNEPTVNFKDL</sequence>
<accession>A0A1E4TW74</accession>
<protein>
    <submittedName>
        <fullName evidence="1">Uncharacterized protein</fullName>
    </submittedName>
</protein>
<proteinExistence type="predicted"/>